<dbReference type="SUPFAM" id="SSF54427">
    <property type="entry name" value="NTF2-like"/>
    <property type="match status" value="1"/>
</dbReference>
<reference evidence="2" key="1">
    <citation type="submission" date="2018-05" db="EMBL/GenBank/DDBJ databases">
        <authorList>
            <person name="Deangelis K."/>
            <person name="Huntemann M."/>
            <person name="Clum A."/>
            <person name="Pillay M."/>
            <person name="Palaniappan K."/>
            <person name="Varghese N."/>
            <person name="Mikhailova N."/>
            <person name="Stamatis D."/>
            <person name="Reddy T."/>
            <person name="Daum C."/>
            <person name="Shapiro N."/>
            <person name="Ivanova N."/>
            <person name="Kyrpides N."/>
            <person name="Woyke T."/>
        </authorList>
    </citation>
    <scope>NUCLEOTIDE SEQUENCE [LARGE SCALE GENOMIC DNA]</scope>
    <source>
        <strain evidence="2">GAS496</strain>
    </source>
</reference>
<protein>
    <recommendedName>
        <fullName evidence="3">Nuclear transport factor 2 family protein</fullName>
    </recommendedName>
</protein>
<organism evidence="1 2">
    <name type="scientific">Mycolicibacterium moriokaense</name>
    <dbReference type="NCBI Taxonomy" id="39691"/>
    <lineage>
        <taxon>Bacteria</taxon>
        <taxon>Bacillati</taxon>
        <taxon>Actinomycetota</taxon>
        <taxon>Actinomycetes</taxon>
        <taxon>Mycobacteriales</taxon>
        <taxon>Mycobacteriaceae</taxon>
        <taxon>Mycolicibacterium</taxon>
    </lineage>
</organism>
<dbReference type="Proteomes" id="UP000247781">
    <property type="component" value="Unassembled WGS sequence"/>
</dbReference>
<dbReference type="AlphaFoldDB" id="A0A318H7H0"/>
<evidence type="ECO:0000313" key="2">
    <source>
        <dbReference type="Proteomes" id="UP000247781"/>
    </source>
</evidence>
<dbReference type="InterPro" id="IPR032710">
    <property type="entry name" value="NTF2-like_dom_sf"/>
</dbReference>
<proteinExistence type="predicted"/>
<dbReference type="RefSeq" id="WP_235658593.1">
    <property type="nucleotide sequence ID" value="NZ_QJJU01000037.1"/>
</dbReference>
<reference evidence="1 2" key="2">
    <citation type="submission" date="2018-06" db="EMBL/GenBank/DDBJ databases">
        <title>Sequencing of bacterial isolates from soil warming experiment in Harvard Forest, Massachusetts, USA.</title>
        <authorList>
            <person name="Deangelis K.PhD."/>
        </authorList>
    </citation>
    <scope>NUCLEOTIDE SEQUENCE [LARGE SCALE GENOMIC DNA]</scope>
    <source>
        <strain evidence="1 2">GAS496</strain>
    </source>
</reference>
<dbReference type="Gene3D" id="3.10.450.50">
    <property type="match status" value="1"/>
</dbReference>
<keyword evidence="2" id="KW-1185">Reference proteome</keyword>
<sequence>MSTPTAVAQRLYDAMAHADRQALFALLTDDFVGTVSAGMPYGVGG</sequence>
<comment type="caution">
    <text evidence="1">The sequence shown here is derived from an EMBL/GenBank/DDBJ whole genome shotgun (WGS) entry which is preliminary data.</text>
</comment>
<dbReference type="EMBL" id="QJJU01000037">
    <property type="protein sequence ID" value="PXW99960.1"/>
    <property type="molecule type" value="Genomic_DNA"/>
</dbReference>
<name>A0A318H7H0_9MYCO</name>
<evidence type="ECO:0000313" key="1">
    <source>
        <dbReference type="EMBL" id="PXW99960.1"/>
    </source>
</evidence>
<evidence type="ECO:0008006" key="3">
    <source>
        <dbReference type="Google" id="ProtNLM"/>
    </source>
</evidence>
<accession>A0A318H7H0</accession>
<gene>
    <name evidence="1" type="ORF">C8E89_13738</name>
</gene>